<comment type="cofactor">
    <cofactor evidence="1">
        <name>Fe(2+)</name>
        <dbReference type="ChEBI" id="CHEBI:29033"/>
    </cofactor>
</comment>
<evidence type="ECO:0000256" key="3">
    <source>
        <dbReference type="ARBA" id="ARBA00023002"/>
    </source>
</evidence>
<dbReference type="RefSeq" id="WP_345369085.1">
    <property type="nucleotide sequence ID" value="NZ_BAABJX010000011.1"/>
</dbReference>
<dbReference type="EC" id="1.13.11.93" evidence="6"/>
<dbReference type="CDD" id="cd16350">
    <property type="entry name" value="VOC_like"/>
    <property type="match status" value="1"/>
</dbReference>
<organism evidence="8 9">
    <name type="scientific">Algivirga pacifica</name>
    <dbReference type="NCBI Taxonomy" id="1162670"/>
    <lineage>
        <taxon>Bacteria</taxon>
        <taxon>Pseudomonadati</taxon>
        <taxon>Bacteroidota</taxon>
        <taxon>Cytophagia</taxon>
        <taxon>Cytophagales</taxon>
        <taxon>Flammeovirgaceae</taxon>
        <taxon>Algivirga</taxon>
    </lineage>
</organism>
<keyword evidence="9" id="KW-1185">Reference proteome</keyword>
<evidence type="ECO:0000256" key="1">
    <source>
        <dbReference type="ARBA" id="ARBA00001954"/>
    </source>
</evidence>
<name>A0ABP9D0H2_9BACT</name>
<gene>
    <name evidence="8" type="ORF">GCM10023331_05980</name>
</gene>
<protein>
    <recommendedName>
        <fullName evidence="6">2-oxoadipate dioxygenase/decarboxylase</fullName>
        <ecNumber evidence="6">1.13.11.93</ecNumber>
    </recommendedName>
    <alternativeName>
        <fullName evidence="7">2-hydroxyglutarate synthase</fullName>
    </alternativeName>
</protein>
<reference evidence="9" key="1">
    <citation type="journal article" date="2019" name="Int. J. Syst. Evol. Microbiol.">
        <title>The Global Catalogue of Microorganisms (GCM) 10K type strain sequencing project: providing services to taxonomists for standard genome sequencing and annotation.</title>
        <authorList>
            <consortium name="The Broad Institute Genomics Platform"/>
            <consortium name="The Broad Institute Genome Sequencing Center for Infectious Disease"/>
            <person name="Wu L."/>
            <person name="Ma J."/>
        </authorList>
    </citation>
    <scope>NUCLEOTIDE SEQUENCE [LARGE SCALE GENOMIC DNA]</scope>
    <source>
        <strain evidence="9">JCM 18326</strain>
    </source>
</reference>
<accession>A0ABP9D0H2</accession>
<evidence type="ECO:0000256" key="5">
    <source>
        <dbReference type="ARBA" id="ARBA00035013"/>
    </source>
</evidence>
<dbReference type="SMART" id="SM01150">
    <property type="entry name" value="DUF1338"/>
    <property type="match status" value="1"/>
</dbReference>
<dbReference type="Proteomes" id="UP001500298">
    <property type="component" value="Unassembled WGS sequence"/>
</dbReference>
<evidence type="ECO:0000256" key="7">
    <source>
        <dbReference type="ARBA" id="ARBA00035045"/>
    </source>
</evidence>
<dbReference type="PANTHER" id="PTHR31136:SF5">
    <property type="entry name" value="2-OXOADIPATE DIOXYGENASE_DECARBOXYLASE, CHLOROPLASTIC"/>
    <property type="match status" value="1"/>
</dbReference>
<evidence type="ECO:0000256" key="6">
    <source>
        <dbReference type="ARBA" id="ARBA00035023"/>
    </source>
</evidence>
<dbReference type="Pfam" id="PF07063">
    <property type="entry name" value="HGLS"/>
    <property type="match status" value="1"/>
</dbReference>
<evidence type="ECO:0000313" key="9">
    <source>
        <dbReference type="Proteomes" id="UP001500298"/>
    </source>
</evidence>
<dbReference type="Gene3D" id="3.10.180.50">
    <property type="match status" value="1"/>
</dbReference>
<evidence type="ECO:0000256" key="4">
    <source>
        <dbReference type="ARBA" id="ARBA00023004"/>
    </source>
</evidence>
<evidence type="ECO:0000313" key="8">
    <source>
        <dbReference type="EMBL" id="GAA4824243.1"/>
    </source>
</evidence>
<dbReference type="InterPro" id="IPR009770">
    <property type="entry name" value="HGLS"/>
</dbReference>
<keyword evidence="2" id="KW-0223">Dioxygenase</keyword>
<dbReference type="EMBL" id="BAABJX010000011">
    <property type="protein sequence ID" value="GAA4824243.1"/>
    <property type="molecule type" value="Genomic_DNA"/>
</dbReference>
<comment type="caution">
    <text evidence="8">The sequence shown here is derived from an EMBL/GenBank/DDBJ whole genome shotgun (WGS) entry which is preliminary data.</text>
</comment>
<proteinExistence type="inferred from homology"/>
<keyword evidence="3" id="KW-0560">Oxidoreductase</keyword>
<comment type="similarity">
    <text evidence="5">Belongs to the 2-oxoadipate dioxygenase/decarboxylase family.</text>
</comment>
<keyword evidence="4" id="KW-0408">Iron</keyword>
<evidence type="ECO:0000256" key="2">
    <source>
        <dbReference type="ARBA" id="ARBA00022964"/>
    </source>
</evidence>
<dbReference type="PANTHER" id="PTHR31136">
    <property type="entry name" value="DUF1338 DOMAIN-CONTAINING PROTEIN"/>
    <property type="match status" value="1"/>
</dbReference>
<sequence length="270" mass="30870">MNKDQLLEKLWEQYVELAPSAKKVHQLFLDKGETVENDHIALRTFNDPRVNVDKMSEAFLACGYEAKGEYVFEAKKLFAKHYEHKTDKNAPRIFISELRLEQCSEYLQEIVDSCMAISGVDDIDPKELAFKGRLWGKPSYGVYQRLLEESEYAAWMYVYGFCTNHFTVYINPLQHFDSVEEVNTLLKDNGFKMNASGGEIKGTPEQLLEQSSILADKLSIEFVEGTYEIPACYYEFAKRYPKADGELFSGFVASSADKIFESTNVTVQSS</sequence>